<evidence type="ECO:0000313" key="13">
    <source>
        <dbReference type="EMBL" id="EDM99606.1"/>
    </source>
</evidence>
<keyword evidence="7 10" id="KW-0460">Magnesium</keyword>
<evidence type="ECO:0000256" key="3">
    <source>
        <dbReference type="ARBA" id="ARBA00022630"/>
    </source>
</evidence>
<sequence>MRRLLFIGLLELCMLAGCADTASDQPQTTSFFAMDTVMDFTIYGDKALLTGAEALISDLEETVSVTDKGSELYEINETGTGMLTGSAGELMQSALAMCRRTGGALDISIYPVVRAWGFTTGSYQVPEEDTLGELLDHVDYTKIQYNDKTGVVSVPDDMKIDLGSVAKGFAGRQAAQYLRENGVDSALLNLGGNVQTVGCKPDGTPWKIAVKDPNGGTPMIVLSIQDQAVVTSGGYERYFEQDGNTYWHIMDPATGHPAESGLLSVTIVGDDGLVCDGLSTALFVMGLEKAAALWQESDDFEAVFVTTEGDIYITAGLESNFALTEDHQDSFVYVIERLPKESSDK</sequence>
<dbReference type="SUPFAM" id="SSF143631">
    <property type="entry name" value="ApbE-like"/>
    <property type="match status" value="1"/>
</dbReference>
<dbReference type="GO" id="GO:0046872">
    <property type="term" value="F:metal ion binding"/>
    <property type="evidence" value="ECO:0007669"/>
    <property type="project" value="UniProtKB-UniRule"/>
</dbReference>
<protein>
    <recommendedName>
        <fullName evidence="2 10">FAD:protein FMN transferase</fullName>
        <ecNumber evidence="1 10">2.7.1.180</ecNumber>
    </recommendedName>
    <alternativeName>
        <fullName evidence="8 10">Flavin transferase</fullName>
    </alternativeName>
</protein>
<dbReference type="OrthoDB" id="9778595at2"/>
<proteinExistence type="inferred from homology"/>
<evidence type="ECO:0000256" key="2">
    <source>
        <dbReference type="ARBA" id="ARBA00016337"/>
    </source>
</evidence>
<name>A6NWR9_9FIRM</name>
<dbReference type="PIRSF" id="PIRSF006268">
    <property type="entry name" value="ApbE"/>
    <property type="match status" value="1"/>
</dbReference>
<comment type="catalytic activity">
    <reaction evidence="9 10">
        <text>L-threonyl-[protein] + FAD = FMN-L-threonyl-[protein] + AMP + H(+)</text>
        <dbReference type="Rhea" id="RHEA:36847"/>
        <dbReference type="Rhea" id="RHEA-COMP:11060"/>
        <dbReference type="Rhea" id="RHEA-COMP:11061"/>
        <dbReference type="ChEBI" id="CHEBI:15378"/>
        <dbReference type="ChEBI" id="CHEBI:30013"/>
        <dbReference type="ChEBI" id="CHEBI:57692"/>
        <dbReference type="ChEBI" id="CHEBI:74257"/>
        <dbReference type="ChEBI" id="CHEBI:456215"/>
        <dbReference type="EC" id="2.7.1.180"/>
    </reaction>
</comment>
<dbReference type="Gene3D" id="3.10.520.10">
    <property type="entry name" value="ApbE-like domains"/>
    <property type="match status" value="1"/>
</dbReference>
<keyword evidence="6 10" id="KW-0274">FAD</keyword>
<dbReference type="AlphaFoldDB" id="A6NWR9"/>
<reference evidence="13 14" key="2">
    <citation type="submission" date="2007-06" db="EMBL/GenBank/DDBJ databases">
        <title>Draft genome sequence of Pseudoflavonifractor capillosus ATCC 29799.</title>
        <authorList>
            <person name="Sudarsanam P."/>
            <person name="Ley R."/>
            <person name="Guruge J."/>
            <person name="Turnbaugh P.J."/>
            <person name="Mahowald M."/>
            <person name="Liep D."/>
            <person name="Gordon J."/>
        </authorList>
    </citation>
    <scope>NUCLEOTIDE SEQUENCE [LARGE SCALE GENOMIC DNA]</scope>
    <source>
        <strain evidence="13 14">ATCC 29799</strain>
    </source>
</reference>
<evidence type="ECO:0000313" key="14">
    <source>
        <dbReference type="Proteomes" id="UP000003639"/>
    </source>
</evidence>
<evidence type="ECO:0000256" key="6">
    <source>
        <dbReference type="ARBA" id="ARBA00022827"/>
    </source>
</evidence>
<gene>
    <name evidence="13" type="ORF">BACCAP_02663</name>
</gene>
<comment type="similarity">
    <text evidence="10">Belongs to the ApbE family.</text>
</comment>
<comment type="caution">
    <text evidence="13">The sequence shown here is derived from an EMBL/GenBank/DDBJ whole genome shotgun (WGS) entry which is preliminary data.</text>
</comment>
<accession>A6NWR9</accession>
<dbReference type="InterPro" id="IPR003374">
    <property type="entry name" value="ApbE-like_sf"/>
</dbReference>
<dbReference type="EMBL" id="AAXG02000016">
    <property type="protein sequence ID" value="EDM99606.1"/>
    <property type="molecule type" value="Genomic_DNA"/>
</dbReference>
<feature type="binding site" evidence="11">
    <location>
        <position position="276"/>
    </location>
    <ligand>
        <name>Mg(2+)</name>
        <dbReference type="ChEBI" id="CHEBI:18420"/>
    </ligand>
</feature>
<keyword evidence="12" id="KW-0732">Signal</keyword>
<dbReference type="RefSeq" id="WP_006573193.1">
    <property type="nucleotide sequence ID" value="NZ_AAXG02000016.1"/>
</dbReference>
<evidence type="ECO:0000256" key="11">
    <source>
        <dbReference type="PIRSR" id="PIRSR006268-2"/>
    </source>
</evidence>
<feature type="chain" id="PRO_5039954461" description="FAD:protein FMN transferase" evidence="12">
    <location>
        <begin position="20"/>
        <end position="345"/>
    </location>
</feature>
<feature type="binding site" evidence="11">
    <location>
        <position position="164"/>
    </location>
    <ligand>
        <name>Mg(2+)</name>
        <dbReference type="ChEBI" id="CHEBI:18420"/>
    </ligand>
</feature>
<feature type="signal peptide" evidence="12">
    <location>
        <begin position="1"/>
        <end position="19"/>
    </location>
</feature>
<dbReference type="Pfam" id="PF02424">
    <property type="entry name" value="ApbE"/>
    <property type="match status" value="1"/>
</dbReference>
<feature type="binding site" evidence="11">
    <location>
        <position position="280"/>
    </location>
    <ligand>
        <name>Mg(2+)</name>
        <dbReference type="ChEBI" id="CHEBI:18420"/>
    </ligand>
</feature>
<dbReference type="STRING" id="411467.BACCAP_02663"/>
<evidence type="ECO:0000256" key="1">
    <source>
        <dbReference type="ARBA" id="ARBA00011955"/>
    </source>
</evidence>
<evidence type="ECO:0000256" key="9">
    <source>
        <dbReference type="ARBA" id="ARBA00048540"/>
    </source>
</evidence>
<dbReference type="PANTHER" id="PTHR30040:SF2">
    <property type="entry name" value="FAD:PROTEIN FMN TRANSFERASE"/>
    <property type="match status" value="1"/>
</dbReference>
<evidence type="ECO:0000256" key="12">
    <source>
        <dbReference type="SAM" id="SignalP"/>
    </source>
</evidence>
<keyword evidence="14" id="KW-1185">Reference proteome</keyword>
<dbReference type="GO" id="GO:0016740">
    <property type="term" value="F:transferase activity"/>
    <property type="evidence" value="ECO:0007669"/>
    <property type="project" value="UniProtKB-UniRule"/>
</dbReference>
<evidence type="ECO:0000256" key="4">
    <source>
        <dbReference type="ARBA" id="ARBA00022679"/>
    </source>
</evidence>
<evidence type="ECO:0000256" key="7">
    <source>
        <dbReference type="ARBA" id="ARBA00022842"/>
    </source>
</evidence>
<keyword evidence="5 10" id="KW-0479">Metal-binding</keyword>
<keyword evidence="3 10" id="KW-0285">Flavoprotein</keyword>
<keyword evidence="4 10" id="KW-0808">Transferase</keyword>
<comment type="cofactor">
    <cofactor evidence="11">
        <name>Mg(2+)</name>
        <dbReference type="ChEBI" id="CHEBI:18420"/>
    </cofactor>
    <cofactor evidence="11">
        <name>Mn(2+)</name>
        <dbReference type="ChEBI" id="CHEBI:29035"/>
    </cofactor>
    <text evidence="11">Magnesium. Can also use manganese.</text>
</comment>
<evidence type="ECO:0000256" key="8">
    <source>
        <dbReference type="ARBA" id="ARBA00031306"/>
    </source>
</evidence>
<dbReference type="eggNOG" id="COG1477">
    <property type="taxonomic scope" value="Bacteria"/>
</dbReference>
<dbReference type="InterPro" id="IPR024932">
    <property type="entry name" value="ApbE"/>
</dbReference>
<evidence type="ECO:0000256" key="5">
    <source>
        <dbReference type="ARBA" id="ARBA00022723"/>
    </source>
</evidence>
<organism evidence="13 14">
    <name type="scientific">Pseudoflavonifractor capillosus ATCC 29799</name>
    <dbReference type="NCBI Taxonomy" id="411467"/>
    <lineage>
        <taxon>Bacteria</taxon>
        <taxon>Bacillati</taxon>
        <taxon>Bacillota</taxon>
        <taxon>Clostridia</taxon>
        <taxon>Eubacteriales</taxon>
        <taxon>Oscillospiraceae</taxon>
        <taxon>Pseudoflavonifractor</taxon>
    </lineage>
</organism>
<reference evidence="13 14" key="1">
    <citation type="submission" date="2007-04" db="EMBL/GenBank/DDBJ databases">
        <authorList>
            <person name="Fulton L."/>
            <person name="Clifton S."/>
            <person name="Fulton B."/>
            <person name="Xu J."/>
            <person name="Minx P."/>
            <person name="Pepin K.H."/>
            <person name="Johnson M."/>
            <person name="Thiruvilangam P."/>
            <person name="Bhonagiri V."/>
            <person name="Nash W.E."/>
            <person name="Mardis E.R."/>
            <person name="Wilson R.K."/>
        </authorList>
    </citation>
    <scope>NUCLEOTIDE SEQUENCE [LARGE SCALE GENOMIC DNA]</scope>
    <source>
        <strain evidence="13 14">ATCC 29799</strain>
    </source>
</reference>
<dbReference type="PANTHER" id="PTHR30040">
    <property type="entry name" value="THIAMINE BIOSYNTHESIS LIPOPROTEIN APBE"/>
    <property type="match status" value="1"/>
</dbReference>
<dbReference type="EC" id="2.7.1.180" evidence="1 10"/>
<dbReference type="Proteomes" id="UP000003639">
    <property type="component" value="Unassembled WGS sequence"/>
</dbReference>
<evidence type="ECO:0000256" key="10">
    <source>
        <dbReference type="PIRNR" id="PIRNR006268"/>
    </source>
</evidence>